<reference evidence="2" key="2">
    <citation type="submission" date="2020-06" db="EMBL/GenBank/DDBJ databases">
        <authorList>
            <person name="Sheffer M."/>
        </authorList>
    </citation>
    <scope>NUCLEOTIDE SEQUENCE</scope>
</reference>
<keyword evidence="3" id="KW-1185">Reference proteome</keyword>
<proteinExistence type="predicted"/>
<sequence>MAFFTRVDMTVPLLPAEIGIESNNAKKEHAQLRPSQSHSGDKNSQKRFEYVVDPELGVQAVLRSPHECTLCTGTVFSSLRLVLLRDMSTDCQPVVD</sequence>
<dbReference type="Proteomes" id="UP000807504">
    <property type="component" value="Unassembled WGS sequence"/>
</dbReference>
<dbReference type="AlphaFoldDB" id="A0A8T0F153"/>
<evidence type="ECO:0000256" key="1">
    <source>
        <dbReference type="SAM" id="MobiDB-lite"/>
    </source>
</evidence>
<evidence type="ECO:0000313" key="2">
    <source>
        <dbReference type="EMBL" id="KAF8784561.1"/>
    </source>
</evidence>
<protein>
    <submittedName>
        <fullName evidence="2">Uncharacterized protein</fullName>
    </submittedName>
</protein>
<organism evidence="2 3">
    <name type="scientific">Argiope bruennichi</name>
    <name type="common">Wasp spider</name>
    <name type="synonym">Aranea bruennichi</name>
    <dbReference type="NCBI Taxonomy" id="94029"/>
    <lineage>
        <taxon>Eukaryota</taxon>
        <taxon>Metazoa</taxon>
        <taxon>Ecdysozoa</taxon>
        <taxon>Arthropoda</taxon>
        <taxon>Chelicerata</taxon>
        <taxon>Arachnida</taxon>
        <taxon>Araneae</taxon>
        <taxon>Araneomorphae</taxon>
        <taxon>Entelegynae</taxon>
        <taxon>Araneoidea</taxon>
        <taxon>Araneidae</taxon>
        <taxon>Argiope</taxon>
    </lineage>
</organism>
<reference evidence="2" key="1">
    <citation type="journal article" date="2020" name="bioRxiv">
        <title>Chromosome-level reference genome of the European wasp spider Argiope bruennichi: a resource for studies on range expansion and evolutionary adaptation.</title>
        <authorList>
            <person name="Sheffer M.M."/>
            <person name="Hoppe A."/>
            <person name="Krehenwinkel H."/>
            <person name="Uhl G."/>
            <person name="Kuss A.W."/>
            <person name="Jensen L."/>
            <person name="Jensen C."/>
            <person name="Gillespie R.G."/>
            <person name="Hoff K.J."/>
            <person name="Prost S."/>
        </authorList>
    </citation>
    <scope>NUCLEOTIDE SEQUENCE</scope>
</reference>
<comment type="caution">
    <text evidence="2">The sequence shown here is derived from an EMBL/GenBank/DDBJ whole genome shotgun (WGS) entry which is preliminary data.</text>
</comment>
<evidence type="ECO:0000313" key="3">
    <source>
        <dbReference type="Proteomes" id="UP000807504"/>
    </source>
</evidence>
<gene>
    <name evidence="2" type="ORF">HNY73_010223</name>
</gene>
<feature type="region of interest" description="Disordered" evidence="1">
    <location>
        <begin position="26"/>
        <end position="46"/>
    </location>
</feature>
<dbReference type="EMBL" id="JABXBU010000030">
    <property type="protein sequence ID" value="KAF8784561.1"/>
    <property type="molecule type" value="Genomic_DNA"/>
</dbReference>
<name>A0A8T0F153_ARGBR</name>
<accession>A0A8T0F153</accession>